<dbReference type="AlphaFoldDB" id="A0A9W9A9Q0"/>
<reference evidence="4" key="1">
    <citation type="submission" date="2022-08" db="EMBL/GenBank/DDBJ databases">
        <authorList>
            <consortium name="DOE Joint Genome Institute"/>
            <person name="Min B."/>
            <person name="Riley R."/>
            <person name="Sierra-Patev S."/>
            <person name="Naranjo-Ortiz M."/>
            <person name="Looney B."/>
            <person name="Konkel Z."/>
            <person name="Slot J.C."/>
            <person name="Sakamoto Y."/>
            <person name="Steenwyk J.L."/>
            <person name="Rokas A."/>
            <person name="Carro J."/>
            <person name="Camarero S."/>
            <person name="Ferreira P."/>
            <person name="Molpeceres G."/>
            <person name="Ruiz-Duenas F.J."/>
            <person name="Serrano A."/>
            <person name="Henrissat B."/>
            <person name="Drula E."/>
            <person name="Hughes K.W."/>
            <person name="Mata J.L."/>
            <person name="Ishikawa N.K."/>
            <person name="Vargas-Isla R."/>
            <person name="Ushijima S."/>
            <person name="Smith C.A."/>
            <person name="Ahrendt S."/>
            <person name="Andreopoulos W."/>
            <person name="He G."/>
            <person name="Labutti K."/>
            <person name="Lipzen A."/>
            <person name="Ng V."/>
            <person name="Sandor L."/>
            <person name="Barry K."/>
            <person name="Martinez A.T."/>
            <person name="Xiao Y."/>
            <person name="Gibbons J.G."/>
            <person name="Terashima K."/>
            <person name="Hibbett D.S."/>
            <person name="Grigoriev I.V."/>
        </authorList>
    </citation>
    <scope>NUCLEOTIDE SEQUENCE</scope>
    <source>
        <strain evidence="4">Sp2 HRB7682 ss15</strain>
    </source>
</reference>
<protein>
    <recommendedName>
        <fullName evidence="3">DH domain-containing protein</fullName>
    </recommendedName>
</protein>
<comment type="caution">
    <text evidence="4">The sequence shown here is derived from an EMBL/GenBank/DDBJ whole genome shotgun (WGS) entry which is preliminary data.</text>
</comment>
<evidence type="ECO:0000259" key="3">
    <source>
        <dbReference type="PROSITE" id="PS50010"/>
    </source>
</evidence>
<reference evidence="4" key="2">
    <citation type="journal article" date="2023" name="Proc. Natl. Acad. Sci. U.S.A.">
        <title>A global phylogenomic analysis of the shiitake genus Lentinula.</title>
        <authorList>
            <person name="Sierra-Patev S."/>
            <person name="Min B."/>
            <person name="Naranjo-Ortiz M."/>
            <person name="Looney B."/>
            <person name="Konkel Z."/>
            <person name="Slot J.C."/>
            <person name="Sakamoto Y."/>
            <person name="Steenwyk J.L."/>
            <person name="Rokas A."/>
            <person name="Carro J."/>
            <person name="Camarero S."/>
            <person name="Ferreira P."/>
            <person name="Molpeceres G."/>
            <person name="Ruiz-Duenas F.J."/>
            <person name="Serrano A."/>
            <person name="Henrissat B."/>
            <person name="Drula E."/>
            <person name="Hughes K.W."/>
            <person name="Mata J.L."/>
            <person name="Ishikawa N.K."/>
            <person name="Vargas-Isla R."/>
            <person name="Ushijima S."/>
            <person name="Smith C.A."/>
            <person name="Donoghue J."/>
            <person name="Ahrendt S."/>
            <person name="Andreopoulos W."/>
            <person name="He G."/>
            <person name="LaButti K."/>
            <person name="Lipzen A."/>
            <person name="Ng V."/>
            <person name="Riley R."/>
            <person name="Sandor L."/>
            <person name="Barry K."/>
            <person name="Martinez A.T."/>
            <person name="Xiao Y."/>
            <person name="Gibbons J.G."/>
            <person name="Terashima K."/>
            <person name="Grigoriev I.V."/>
            <person name="Hibbett D."/>
        </authorList>
    </citation>
    <scope>NUCLEOTIDE SEQUENCE</scope>
    <source>
        <strain evidence="4">Sp2 HRB7682 ss15</strain>
    </source>
</reference>
<evidence type="ECO:0000313" key="4">
    <source>
        <dbReference type="EMBL" id="KAJ4476057.1"/>
    </source>
</evidence>
<dbReference type="PROSITE" id="PS50010">
    <property type="entry name" value="DH_2"/>
    <property type="match status" value="1"/>
</dbReference>
<dbReference type="EMBL" id="JANVFS010000021">
    <property type="protein sequence ID" value="KAJ4476057.1"/>
    <property type="molecule type" value="Genomic_DNA"/>
</dbReference>
<dbReference type="InterPro" id="IPR052233">
    <property type="entry name" value="Rho-type_GEFs"/>
</dbReference>
<dbReference type="PANTHER" id="PTHR46572:SF1">
    <property type="entry name" value="RHO1 GUANINE NUCLEOTIDE EXCHANGE FACTOR TUS1"/>
    <property type="match status" value="1"/>
</dbReference>
<feature type="compositionally biased region" description="Low complexity" evidence="2">
    <location>
        <begin position="172"/>
        <end position="199"/>
    </location>
</feature>
<dbReference type="InterPro" id="IPR011993">
    <property type="entry name" value="PH-like_dom_sf"/>
</dbReference>
<dbReference type="GO" id="GO:0005085">
    <property type="term" value="F:guanyl-nucleotide exchange factor activity"/>
    <property type="evidence" value="ECO:0007669"/>
    <property type="project" value="InterPro"/>
</dbReference>
<sequence>MKNFINRPIPRLLRYELLLKEILDETPEGHEDRIEIPQVLDAIQAIGKDTEPGVVSAKQKVELWSYNINIVFKPGEWIDIDLNRSLIHTGRLLRQPDGGLEWSGWSELFVLLFDNYFVMTKARAKDDITKHFVNRRPIPLDLLTLVNFTDPPTQRGGGLLRNLRGGERHNTSDTSPSPLTTSSSTGASGLSSSASTAGPGMSAPPAGDTSRTDSRSVYPCTIHHNGQIGGTYILLKL</sequence>
<proteinExistence type="predicted"/>
<dbReference type="Gene3D" id="2.30.29.30">
    <property type="entry name" value="Pleckstrin-homology domain (PH domain)/Phosphotyrosine-binding domain (PTB)"/>
    <property type="match status" value="1"/>
</dbReference>
<dbReference type="SUPFAM" id="SSF50729">
    <property type="entry name" value="PH domain-like"/>
    <property type="match status" value="1"/>
</dbReference>
<gene>
    <name evidence="4" type="ORF">C8J55DRAFT_578241</name>
</gene>
<dbReference type="PROSITE" id="PS00741">
    <property type="entry name" value="DH_1"/>
    <property type="match status" value="1"/>
</dbReference>
<dbReference type="PANTHER" id="PTHR46572">
    <property type="entry name" value="RHO1 GDP-GTP EXCHANGE PROTEIN 1-RELATED"/>
    <property type="match status" value="1"/>
</dbReference>
<evidence type="ECO:0000313" key="5">
    <source>
        <dbReference type="Proteomes" id="UP001150238"/>
    </source>
</evidence>
<dbReference type="Proteomes" id="UP001150238">
    <property type="component" value="Unassembled WGS sequence"/>
</dbReference>
<evidence type="ECO:0000256" key="1">
    <source>
        <dbReference type="ARBA" id="ARBA00022553"/>
    </source>
</evidence>
<feature type="domain" description="DH" evidence="3">
    <location>
        <begin position="1"/>
        <end position="53"/>
    </location>
</feature>
<feature type="region of interest" description="Disordered" evidence="2">
    <location>
        <begin position="153"/>
        <end position="218"/>
    </location>
</feature>
<dbReference type="InterPro" id="IPR035899">
    <property type="entry name" value="DBL_dom_sf"/>
</dbReference>
<dbReference type="InterPro" id="IPR001331">
    <property type="entry name" value="GDS_CDC24_CS"/>
</dbReference>
<dbReference type="SUPFAM" id="SSF48065">
    <property type="entry name" value="DBL homology domain (DH-domain)"/>
    <property type="match status" value="1"/>
</dbReference>
<dbReference type="Gene3D" id="1.20.900.10">
    <property type="entry name" value="Dbl homology (DH) domain"/>
    <property type="match status" value="1"/>
</dbReference>
<dbReference type="Pfam" id="PF15405">
    <property type="entry name" value="PH_5"/>
    <property type="match status" value="1"/>
</dbReference>
<accession>A0A9W9A9Q0</accession>
<name>A0A9W9A9Q0_9AGAR</name>
<dbReference type="Pfam" id="PF00621">
    <property type="entry name" value="RhoGEF"/>
    <property type="match status" value="1"/>
</dbReference>
<dbReference type="InterPro" id="IPR000219">
    <property type="entry name" value="DH_dom"/>
</dbReference>
<dbReference type="InterPro" id="IPR041675">
    <property type="entry name" value="PH_5"/>
</dbReference>
<evidence type="ECO:0000256" key="2">
    <source>
        <dbReference type="SAM" id="MobiDB-lite"/>
    </source>
</evidence>
<organism evidence="4 5">
    <name type="scientific">Lentinula lateritia</name>
    <dbReference type="NCBI Taxonomy" id="40482"/>
    <lineage>
        <taxon>Eukaryota</taxon>
        <taxon>Fungi</taxon>
        <taxon>Dikarya</taxon>
        <taxon>Basidiomycota</taxon>
        <taxon>Agaricomycotina</taxon>
        <taxon>Agaricomycetes</taxon>
        <taxon>Agaricomycetidae</taxon>
        <taxon>Agaricales</taxon>
        <taxon>Marasmiineae</taxon>
        <taxon>Omphalotaceae</taxon>
        <taxon>Lentinula</taxon>
    </lineage>
</organism>
<dbReference type="GO" id="GO:0035556">
    <property type="term" value="P:intracellular signal transduction"/>
    <property type="evidence" value="ECO:0007669"/>
    <property type="project" value="InterPro"/>
</dbReference>
<keyword evidence="1" id="KW-0597">Phosphoprotein</keyword>